<comment type="similarity">
    <text evidence="1">Belongs to the HesB/IscA family.</text>
</comment>
<dbReference type="GO" id="GO:0051537">
    <property type="term" value="F:2 iron, 2 sulfur cluster binding"/>
    <property type="evidence" value="ECO:0007669"/>
    <property type="project" value="TreeGrafter"/>
</dbReference>
<keyword evidence="4" id="KW-1185">Reference proteome</keyword>
<dbReference type="AlphaFoldDB" id="A0A2V3WE79"/>
<evidence type="ECO:0000256" key="1">
    <source>
        <dbReference type="ARBA" id="ARBA00006718"/>
    </source>
</evidence>
<dbReference type="PANTHER" id="PTHR10072">
    <property type="entry name" value="IRON-SULFUR CLUSTER ASSEMBLY PROTEIN"/>
    <property type="match status" value="1"/>
</dbReference>
<evidence type="ECO:0000313" key="3">
    <source>
        <dbReference type="EMBL" id="PXW91394.1"/>
    </source>
</evidence>
<dbReference type="SUPFAM" id="SSF89360">
    <property type="entry name" value="HesB-like domain"/>
    <property type="match status" value="1"/>
</dbReference>
<protein>
    <submittedName>
        <fullName evidence="3">Iron-sulfur cluster assembly protein</fullName>
    </submittedName>
</protein>
<dbReference type="NCBIfam" id="TIGR00049">
    <property type="entry name" value="iron-sulfur cluster assembly accessory protein"/>
    <property type="match status" value="1"/>
</dbReference>
<dbReference type="RefSeq" id="WP_110251175.1">
    <property type="nucleotide sequence ID" value="NZ_QJJR01000005.1"/>
</dbReference>
<reference evidence="3 4" key="1">
    <citation type="submission" date="2018-05" db="EMBL/GenBank/DDBJ databases">
        <title>Genomic Encyclopedia of Type Strains, Phase IV (KMG-IV): sequencing the most valuable type-strain genomes for metagenomic binning, comparative biology and taxonomic classification.</title>
        <authorList>
            <person name="Goeker M."/>
        </authorList>
    </citation>
    <scope>NUCLEOTIDE SEQUENCE [LARGE SCALE GENOMIC DNA]</scope>
    <source>
        <strain evidence="3 4">DSM 22440</strain>
    </source>
</reference>
<dbReference type="InterPro" id="IPR035903">
    <property type="entry name" value="HesB-like_dom_sf"/>
</dbReference>
<sequence length="110" mass="12168">MDVLIITDQAKLQIDDMLFQETNKKLRLRFGVKGSVCNSLSYTLGFDQAITKEDYTGTANGIPFTINQADLEILRGTKIDFIQNMMGGEFAILNPNTVAACECSPTNERA</sequence>
<dbReference type="GO" id="GO:0005737">
    <property type="term" value="C:cytoplasm"/>
    <property type="evidence" value="ECO:0007669"/>
    <property type="project" value="TreeGrafter"/>
</dbReference>
<organism evidence="3 4">
    <name type="scientific">Streptohalobacillus salinus</name>
    <dbReference type="NCBI Taxonomy" id="621096"/>
    <lineage>
        <taxon>Bacteria</taxon>
        <taxon>Bacillati</taxon>
        <taxon>Bacillota</taxon>
        <taxon>Bacilli</taxon>
        <taxon>Bacillales</taxon>
        <taxon>Bacillaceae</taxon>
        <taxon>Streptohalobacillus</taxon>
    </lineage>
</organism>
<dbReference type="InterPro" id="IPR050322">
    <property type="entry name" value="Fe-S_cluster_asmbl/transfer"/>
</dbReference>
<dbReference type="OrthoDB" id="9801228at2"/>
<dbReference type="InterPro" id="IPR000361">
    <property type="entry name" value="ATAP_core_dom"/>
</dbReference>
<name>A0A2V3WE79_9BACI</name>
<dbReference type="Gene3D" id="2.60.300.12">
    <property type="entry name" value="HesB-like domain"/>
    <property type="match status" value="1"/>
</dbReference>
<dbReference type="GO" id="GO:0016226">
    <property type="term" value="P:iron-sulfur cluster assembly"/>
    <property type="evidence" value="ECO:0007669"/>
    <property type="project" value="InterPro"/>
</dbReference>
<evidence type="ECO:0000313" key="4">
    <source>
        <dbReference type="Proteomes" id="UP000247922"/>
    </source>
</evidence>
<proteinExistence type="inferred from homology"/>
<dbReference type="InterPro" id="IPR016092">
    <property type="entry name" value="ATAP"/>
</dbReference>
<dbReference type="Pfam" id="PF01521">
    <property type="entry name" value="Fe-S_biosyn"/>
    <property type="match status" value="1"/>
</dbReference>
<accession>A0A2V3WE79</accession>
<feature type="domain" description="Core" evidence="2">
    <location>
        <begin position="4"/>
        <end position="103"/>
    </location>
</feature>
<dbReference type="EMBL" id="QJJR01000005">
    <property type="protein sequence ID" value="PXW91394.1"/>
    <property type="molecule type" value="Genomic_DNA"/>
</dbReference>
<evidence type="ECO:0000259" key="2">
    <source>
        <dbReference type="Pfam" id="PF01521"/>
    </source>
</evidence>
<gene>
    <name evidence="3" type="ORF">DES38_10513</name>
</gene>
<dbReference type="PANTHER" id="PTHR10072:SF41">
    <property type="entry name" value="IRON-SULFUR CLUSTER ASSEMBLY 1 HOMOLOG, MITOCHONDRIAL"/>
    <property type="match status" value="1"/>
</dbReference>
<dbReference type="Proteomes" id="UP000247922">
    <property type="component" value="Unassembled WGS sequence"/>
</dbReference>
<comment type="caution">
    <text evidence="3">The sequence shown here is derived from an EMBL/GenBank/DDBJ whole genome shotgun (WGS) entry which is preliminary data.</text>
</comment>